<evidence type="ECO:0000256" key="1">
    <source>
        <dbReference type="SAM" id="Coils"/>
    </source>
</evidence>
<dbReference type="OrthoDB" id="10406601at2759"/>
<keyword evidence="1" id="KW-0175">Coiled coil</keyword>
<dbReference type="Proteomes" id="UP000789759">
    <property type="component" value="Unassembled WGS sequence"/>
</dbReference>
<evidence type="ECO:0000313" key="3">
    <source>
        <dbReference type="Proteomes" id="UP000789759"/>
    </source>
</evidence>
<keyword evidence="3" id="KW-1185">Reference proteome</keyword>
<evidence type="ECO:0000313" key="2">
    <source>
        <dbReference type="EMBL" id="CAG8523319.1"/>
    </source>
</evidence>
<dbReference type="EMBL" id="CAJVQA010001710">
    <property type="protein sequence ID" value="CAG8523319.1"/>
    <property type="molecule type" value="Genomic_DNA"/>
</dbReference>
<name>A0A9N9ABX9_9GLOM</name>
<organism evidence="2 3">
    <name type="scientific">Cetraspora pellucida</name>
    <dbReference type="NCBI Taxonomy" id="1433469"/>
    <lineage>
        <taxon>Eukaryota</taxon>
        <taxon>Fungi</taxon>
        <taxon>Fungi incertae sedis</taxon>
        <taxon>Mucoromycota</taxon>
        <taxon>Glomeromycotina</taxon>
        <taxon>Glomeromycetes</taxon>
        <taxon>Diversisporales</taxon>
        <taxon>Gigasporaceae</taxon>
        <taxon>Cetraspora</taxon>
    </lineage>
</organism>
<comment type="caution">
    <text evidence="2">The sequence shown here is derived from an EMBL/GenBank/DDBJ whole genome shotgun (WGS) entry which is preliminary data.</text>
</comment>
<gene>
    <name evidence="2" type="ORF">CPELLU_LOCUS3493</name>
</gene>
<protein>
    <submittedName>
        <fullName evidence="2">25130_t:CDS:1</fullName>
    </submittedName>
</protein>
<reference evidence="2" key="1">
    <citation type="submission" date="2021-06" db="EMBL/GenBank/DDBJ databases">
        <authorList>
            <person name="Kallberg Y."/>
            <person name="Tangrot J."/>
            <person name="Rosling A."/>
        </authorList>
    </citation>
    <scope>NUCLEOTIDE SEQUENCE</scope>
    <source>
        <strain evidence="2">FL966</strain>
    </source>
</reference>
<accession>A0A9N9ABX9</accession>
<proteinExistence type="predicted"/>
<sequence>MVDESGESELEAIMFILYEERKQEIDYLIKETERRIELENVLKSKRTDELIALKNRIIKSERDVVELKAEKGQVDEELNALKETNKELWRQLKKSENTNFAL</sequence>
<feature type="coiled-coil region" evidence="1">
    <location>
        <begin position="50"/>
        <end position="98"/>
    </location>
</feature>
<dbReference type="AlphaFoldDB" id="A0A9N9ABX9"/>